<dbReference type="Proteomes" id="UP000243423">
    <property type="component" value="Nucleomorph 2"/>
</dbReference>
<dbReference type="GO" id="GO:0034098">
    <property type="term" value="C:VCP-NPL4-UFD1 AAA ATPase complex"/>
    <property type="evidence" value="ECO:0007669"/>
    <property type="project" value="TreeGrafter"/>
</dbReference>
<keyword evidence="2" id="KW-0833">Ubl conjugation pathway</keyword>
<dbReference type="InterPro" id="IPR055417">
    <property type="entry name" value="UFD1_N1"/>
</dbReference>
<evidence type="ECO:0000313" key="5">
    <source>
        <dbReference type="EMBL" id="AEA38838.1"/>
    </source>
</evidence>
<dbReference type="PANTHER" id="PTHR12555">
    <property type="entry name" value="UBIQUITIN FUSION DEGRADATON PROTEIN 1"/>
    <property type="match status" value="1"/>
</dbReference>
<dbReference type="PANTHER" id="PTHR12555:SF13">
    <property type="entry name" value="UBIQUITIN RECOGNITION FACTOR IN ER-ASSOCIATED DEGRADATION PROTEIN 1"/>
    <property type="match status" value="1"/>
</dbReference>
<dbReference type="Gene3D" id="3.10.330.10">
    <property type="match status" value="1"/>
</dbReference>
<protein>
    <submittedName>
        <fullName evidence="5">Ubiquitin fusion degradation protein</fullName>
    </submittedName>
</protein>
<dbReference type="Pfam" id="PF24842">
    <property type="entry name" value="UFD1_N2"/>
    <property type="match status" value="1"/>
</dbReference>
<dbReference type="InterPro" id="IPR042299">
    <property type="entry name" value="Ufd1-like_Nn"/>
</dbReference>
<dbReference type="EMBL" id="CP002173">
    <property type="protein sequence ID" value="AEA38838.1"/>
    <property type="molecule type" value="Genomic_DNA"/>
</dbReference>
<dbReference type="Gene3D" id="2.40.40.50">
    <property type="entry name" value="Ubiquitin fusion degradation protein UFD1, N-terminal domain"/>
    <property type="match status" value="1"/>
</dbReference>
<evidence type="ECO:0000256" key="2">
    <source>
        <dbReference type="ARBA" id="ARBA00022786"/>
    </source>
</evidence>
<proteinExistence type="inferred from homology"/>
<accession>F2HHP2</accession>
<dbReference type="Pfam" id="PF03152">
    <property type="entry name" value="UFD1_N1"/>
    <property type="match status" value="1"/>
</dbReference>
<dbReference type="GO" id="GO:0006511">
    <property type="term" value="P:ubiquitin-dependent protein catabolic process"/>
    <property type="evidence" value="ECO:0007669"/>
    <property type="project" value="InterPro"/>
</dbReference>
<geneLocation type="nucleomorph" evidence="5"/>
<dbReference type="InterPro" id="IPR004854">
    <property type="entry name" value="Ufd1-like"/>
</dbReference>
<comment type="similarity">
    <text evidence="1">Belongs to the UFD1 family.</text>
</comment>
<evidence type="ECO:0000259" key="3">
    <source>
        <dbReference type="Pfam" id="PF03152"/>
    </source>
</evidence>
<evidence type="ECO:0000259" key="4">
    <source>
        <dbReference type="Pfam" id="PF24842"/>
    </source>
</evidence>
<gene>
    <name evidence="5" type="primary">ufd</name>
    <name evidence="5" type="ORF">CPARA_2gp180</name>
</gene>
<dbReference type="GO" id="GO:0031593">
    <property type="term" value="F:polyubiquitin modification-dependent protein binding"/>
    <property type="evidence" value="ECO:0007669"/>
    <property type="project" value="TreeGrafter"/>
</dbReference>
<organism evidence="5 6">
    <name type="scientific">Cryptomonas paramaecium</name>
    <dbReference type="NCBI Taxonomy" id="2898"/>
    <lineage>
        <taxon>Eukaryota</taxon>
        <taxon>Cryptophyceae</taxon>
        <taxon>Cryptomonadales</taxon>
        <taxon>Cryptomonadaceae</taxon>
        <taxon>Cryptomonas</taxon>
    </lineage>
</organism>
<reference evidence="5 6" key="1">
    <citation type="journal article" date="2011" name="Genome Biol. Evol.">
        <title>Complete nucleomorph genome sequence of the nonphotosynthetic alga Cryptomonas paramecium reveals a core nucleomorph gene set.</title>
        <authorList>
            <person name="Tanifuji G."/>
            <person name="Onodera N.T."/>
            <person name="Wheeler T.J."/>
            <person name="Dlutek M."/>
            <person name="Donaher N."/>
            <person name="Archibald J.M."/>
        </authorList>
    </citation>
    <scope>NUCLEOTIDE SEQUENCE [LARGE SCALE GENOMIC DNA]</scope>
    <source>
        <strain evidence="5 6">CCAP977/2A</strain>
    </source>
</reference>
<dbReference type="GeneID" id="10447240"/>
<name>F2HHP2_9CRYP</name>
<keyword evidence="5" id="KW-0542">Nucleomorph</keyword>
<evidence type="ECO:0000256" key="1">
    <source>
        <dbReference type="ARBA" id="ARBA00006043"/>
    </source>
</evidence>
<dbReference type="AlphaFoldDB" id="F2HHP2"/>
<dbReference type="InterPro" id="IPR055418">
    <property type="entry name" value="UFD1_N2"/>
</dbReference>
<dbReference type="RefSeq" id="XP_003239736.1">
    <property type="nucleotide sequence ID" value="XM_003239688.1"/>
</dbReference>
<dbReference type="GO" id="GO:0036503">
    <property type="term" value="P:ERAD pathway"/>
    <property type="evidence" value="ECO:0007669"/>
    <property type="project" value="TreeGrafter"/>
</dbReference>
<sequence length="193" mass="22742">MYSSKHLSDKKKFCFQLKCYSINLIKKFNKTKENKMILPISVLEEVNKFNLKWPLIFKIKNNLYQKETHCGILEFTSDEGCAYIPHWILKNLFSTEGETLFFEHIELEKGNYVKIQPQTKDFIKVSNPRAVLETSLRTFVCLTKKDLICINYNNRIYWLNILDVKPGNAISILDTDINVDFILPETKDEKKIH</sequence>
<evidence type="ECO:0000313" key="6">
    <source>
        <dbReference type="Proteomes" id="UP000243423"/>
    </source>
</evidence>
<feature type="domain" description="Ubiquitin fusion degradation protein UFD1 N-terminal subdomain 2" evidence="4">
    <location>
        <begin position="109"/>
        <end position="182"/>
    </location>
</feature>
<feature type="domain" description="Ubiquitin fusion degradation protein UFD1 N-terminal subdomain 1" evidence="3">
    <location>
        <begin position="14"/>
        <end position="103"/>
    </location>
</feature>